<sequence length="241" mass="25809">MQKQKTVVITGASQGIGAGLSNAFREQGYNVVATSRRISESEEIRASDRIVRVDGDIADPATAKKVVETAVERFGSIDALVNNAGIFFTKPFVDYTIEDYRTLSSTNIEGFLHLTQLVVRQMLAQKTGGSIVSITTPLLDHPIAGMNASVAMLTKGGIQALSKNIAMEYAKDGIRVNTVAPGVVDTPLHKDNPKDFLKTLSPMPGISSVDEIVDAVLFLTKAPRITGEVLNVDGGAHLGKW</sequence>
<dbReference type="Gene3D" id="3.40.50.720">
    <property type="entry name" value="NAD(P)-binding Rossmann-like Domain"/>
    <property type="match status" value="1"/>
</dbReference>
<evidence type="ECO:0000256" key="2">
    <source>
        <dbReference type="ARBA" id="ARBA00023002"/>
    </source>
</evidence>
<dbReference type="InterPro" id="IPR036291">
    <property type="entry name" value="NAD(P)-bd_dom_sf"/>
</dbReference>
<dbReference type="EMBL" id="NAAC01000004">
    <property type="protein sequence ID" value="RDJ15443.1"/>
    <property type="molecule type" value="Genomic_DNA"/>
</dbReference>
<dbReference type="InterPro" id="IPR002347">
    <property type="entry name" value="SDR_fam"/>
</dbReference>
<protein>
    <submittedName>
        <fullName evidence="3">3-oxoacyl-ACP reductase</fullName>
    </submittedName>
</protein>
<dbReference type="GO" id="GO:0016491">
    <property type="term" value="F:oxidoreductase activity"/>
    <property type="evidence" value="ECO:0007669"/>
    <property type="project" value="UniProtKB-KW"/>
</dbReference>
<dbReference type="CDD" id="cd05233">
    <property type="entry name" value="SDR_c"/>
    <property type="match status" value="1"/>
</dbReference>
<dbReference type="PANTHER" id="PTHR43639">
    <property type="entry name" value="OXIDOREDUCTASE, SHORT-CHAIN DEHYDROGENASE/REDUCTASE FAMILY (AFU_ORTHOLOGUE AFUA_5G02870)"/>
    <property type="match status" value="1"/>
</dbReference>
<evidence type="ECO:0000313" key="3">
    <source>
        <dbReference type="EMBL" id="RDJ15443.1"/>
    </source>
</evidence>
<gene>
    <name evidence="3" type="ORF">B5K06_03835</name>
</gene>
<name>A0A370KVC3_9HYPH</name>
<dbReference type="PRINTS" id="PR00080">
    <property type="entry name" value="SDRFAMILY"/>
</dbReference>
<dbReference type="SUPFAM" id="SSF51735">
    <property type="entry name" value="NAD(P)-binding Rossmann-fold domains"/>
    <property type="match status" value="1"/>
</dbReference>
<organism evidence="3 4">
    <name type="scientific">Rhizobium grahamii</name>
    <dbReference type="NCBI Taxonomy" id="1120045"/>
    <lineage>
        <taxon>Bacteria</taxon>
        <taxon>Pseudomonadati</taxon>
        <taxon>Pseudomonadota</taxon>
        <taxon>Alphaproteobacteria</taxon>
        <taxon>Hyphomicrobiales</taxon>
        <taxon>Rhizobiaceae</taxon>
        <taxon>Rhizobium/Agrobacterium group</taxon>
        <taxon>Rhizobium</taxon>
    </lineage>
</organism>
<dbReference type="PANTHER" id="PTHR43639:SF1">
    <property type="entry name" value="SHORT-CHAIN DEHYDROGENASE_REDUCTASE FAMILY PROTEIN"/>
    <property type="match status" value="1"/>
</dbReference>
<proteinExistence type="inferred from homology"/>
<accession>A0A370KVC3</accession>
<evidence type="ECO:0000256" key="1">
    <source>
        <dbReference type="ARBA" id="ARBA00006484"/>
    </source>
</evidence>
<comment type="similarity">
    <text evidence="1">Belongs to the short-chain dehydrogenases/reductases (SDR) family.</text>
</comment>
<dbReference type="FunFam" id="3.40.50.720:FF:000084">
    <property type="entry name" value="Short-chain dehydrogenase reductase"/>
    <property type="match status" value="1"/>
</dbReference>
<dbReference type="Proteomes" id="UP000254939">
    <property type="component" value="Unassembled WGS sequence"/>
</dbReference>
<dbReference type="AlphaFoldDB" id="A0A370KVC3"/>
<comment type="caution">
    <text evidence="3">The sequence shown here is derived from an EMBL/GenBank/DDBJ whole genome shotgun (WGS) entry which is preliminary data.</text>
</comment>
<evidence type="ECO:0000313" key="4">
    <source>
        <dbReference type="Proteomes" id="UP000254939"/>
    </source>
</evidence>
<reference evidence="3 4" key="1">
    <citation type="submission" date="2017-03" db="EMBL/GenBank/DDBJ databases">
        <title>Genome analysis of Rhizobial strains effectives or ineffectives for nitrogen fixation isolated from bean seeds.</title>
        <authorList>
            <person name="Peralta H."/>
            <person name="Aguilar-Vera A."/>
            <person name="Mora Y."/>
            <person name="Vargas-Lagunas C."/>
            <person name="Girard L."/>
            <person name="Mora J."/>
        </authorList>
    </citation>
    <scope>NUCLEOTIDE SEQUENCE [LARGE SCALE GENOMIC DNA]</scope>
    <source>
        <strain evidence="3 4">CCGM3</strain>
    </source>
</reference>
<dbReference type="PRINTS" id="PR00081">
    <property type="entry name" value="GDHRDH"/>
</dbReference>
<dbReference type="Pfam" id="PF13561">
    <property type="entry name" value="adh_short_C2"/>
    <property type="match status" value="1"/>
</dbReference>
<keyword evidence="2" id="KW-0560">Oxidoreductase</keyword>
<dbReference type="OrthoDB" id="9787298at2"/>
<dbReference type="RefSeq" id="WP_114711519.1">
    <property type="nucleotide sequence ID" value="NZ_KZ857258.1"/>
</dbReference>